<organism evidence="3 4">
    <name type="scientific">Coptis chinensis</name>
    <dbReference type="NCBI Taxonomy" id="261450"/>
    <lineage>
        <taxon>Eukaryota</taxon>
        <taxon>Viridiplantae</taxon>
        <taxon>Streptophyta</taxon>
        <taxon>Embryophyta</taxon>
        <taxon>Tracheophyta</taxon>
        <taxon>Spermatophyta</taxon>
        <taxon>Magnoliopsida</taxon>
        <taxon>Ranunculales</taxon>
        <taxon>Ranunculaceae</taxon>
        <taxon>Coptidoideae</taxon>
        <taxon>Coptis</taxon>
    </lineage>
</organism>
<dbReference type="AlphaFoldDB" id="A0A835GVG4"/>
<keyword evidence="1" id="KW-0812">Transmembrane</keyword>
<dbReference type="Proteomes" id="UP000631114">
    <property type="component" value="Unassembled WGS sequence"/>
</dbReference>
<evidence type="ECO:0000256" key="1">
    <source>
        <dbReference type="SAM" id="Phobius"/>
    </source>
</evidence>
<name>A0A835GVG4_9MAGN</name>
<dbReference type="OrthoDB" id="1921102at2759"/>
<evidence type="ECO:0000256" key="2">
    <source>
        <dbReference type="SAM" id="SignalP"/>
    </source>
</evidence>
<feature type="signal peptide" evidence="2">
    <location>
        <begin position="1"/>
        <end position="17"/>
    </location>
</feature>
<reference evidence="3 4" key="1">
    <citation type="submission" date="2020-10" db="EMBL/GenBank/DDBJ databases">
        <title>The Coptis chinensis genome and diversification of protoberbering-type alkaloids.</title>
        <authorList>
            <person name="Wang B."/>
            <person name="Shu S."/>
            <person name="Song C."/>
            <person name="Liu Y."/>
        </authorList>
    </citation>
    <scope>NUCLEOTIDE SEQUENCE [LARGE SCALE GENOMIC DNA]</scope>
    <source>
        <strain evidence="3">HL-2020</strain>
        <tissue evidence="3">Leaf</tissue>
    </source>
</reference>
<gene>
    <name evidence="3" type="ORF">IFM89_008688</name>
</gene>
<evidence type="ECO:0000313" key="4">
    <source>
        <dbReference type="Proteomes" id="UP000631114"/>
    </source>
</evidence>
<proteinExistence type="predicted"/>
<feature type="transmembrane region" description="Helical" evidence="1">
    <location>
        <begin position="72"/>
        <end position="90"/>
    </location>
</feature>
<accession>A0A835GVG4</accession>
<keyword evidence="4" id="KW-1185">Reference proteome</keyword>
<dbReference type="PANTHER" id="PTHR34658">
    <property type="entry name" value="OS01G0151800 PROTEIN"/>
    <property type="match status" value="1"/>
</dbReference>
<dbReference type="EMBL" id="JADFTS010000009">
    <property type="protein sequence ID" value="KAF9588271.1"/>
    <property type="molecule type" value="Genomic_DNA"/>
</dbReference>
<keyword evidence="1" id="KW-0472">Membrane</keyword>
<evidence type="ECO:0000313" key="3">
    <source>
        <dbReference type="EMBL" id="KAF9588271.1"/>
    </source>
</evidence>
<keyword evidence="2" id="KW-0732">Signal</keyword>
<sequence length="100" mass="10692">MLYAVTWTVTLTVTVAATSFSSEMAFVSAIASSYSLSRTGCKGEGLIRIPIDVPGEIICLPAQLFTMSKMDFFAPPIFAAIVVSGSAFVVRTMGLWEDDS</sequence>
<comment type="caution">
    <text evidence="3">The sequence shown here is derived from an EMBL/GenBank/DDBJ whole genome shotgun (WGS) entry which is preliminary data.</text>
</comment>
<feature type="chain" id="PRO_5032790359" evidence="2">
    <location>
        <begin position="18"/>
        <end position="100"/>
    </location>
</feature>
<dbReference type="PANTHER" id="PTHR34658:SF2">
    <property type="entry name" value="OS01G0151800 PROTEIN"/>
    <property type="match status" value="1"/>
</dbReference>
<protein>
    <submittedName>
        <fullName evidence="3">Uncharacterized protein</fullName>
    </submittedName>
</protein>
<keyword evidence="1" id="KW-1133">Transmembrane helix</keyword>